<proteinExistence type="predicted"/>
<reference evidence="1 2" key="1">
    <citation type="journal article" date="2018" name="New Phytol.">
        <title>Phylogenomics of Endogonaceae and evolution of mycorrhizas within Mucoromycota.</title>
        <authorList>
            <person name="Chang Y."/>
            <person name="Desiro A."/>
            <person name="Na H."/>
            <person name="Sandor L."/>
            <person name="Lipzen A."/>
            <person name="Clum A."/>
            <person name="Barry K."/>
            <person name="Grigoriev I.V."/>
            <person name="Martin F.M."/>
            <person name="Stajich J.E."/>
            <person name="Smith M.E."/>
            <person name="Bonito G."/>
            <person name="Spatafora J.W."/>
        </authorList>
    </citation>
    <scope>NUCLEOTIDE SEQUENCE [LARGE SCALE GENOMIC DNA]</scope>
    <source>
        <strain evidence="1 2">GMNB39</strain>
    </source>
</reference>
<dbReference type="PANTHER" id="PTHR37852">
    <property type="entry name" value="YALI0B21208P"/>
    <property type="match status" value="1"/>
</dbReference>
<evidence type="ECO:0000313" key="1">
    <source>
        <dbReference type="EMBL" id="RUP44766.1"/>
    </source>
</evidence>
<dbReference type="Proteomes" id="UP000268093">
    <property type="component" value="Unassembled WGS sequence"/>
</dbReference>
<keyword evidence="2" id="KW-1185">Reference proteome</keyword>
<gene>
    <name evidence="1" type="ORF">BC936DRAFT_149032</name>
</gene>
<dbReference type="PANTHER" id="PTHR37852:SF1">
    <property type="entry name" value="HIG1 DOMAIN-CONTAINING PROTEIN"/>
    <property type="match status" value="1"/>
</dbReference>
<sequence length="211" mass="22625">MSTEKDHLSRAGLPPASRILTMTTVGSLWGFVIGSYIGGRQSGVQYLAENAHKLPRTVQGWYFYHKTKNYKVMMGGIRKGFRFAGKTGGLCLAYGLIEAAIDRAREEADVINSAVAGVTTGAMFAAMTKLSRQSVRYSLAFGATCGLVTGGLNDLQNYINGQPPSYVQWARRRFDASSDKTAEAEAEAEAMLTGSSIQKGQEVVVAAPAQG</sequence>
<name>A0A433D1R7_9FUNG</name>
<protein>
    <submittedName>
        <fullName evidence="1">Uncharacterized protein</fullName>
    </submittedName>
</protein>
<dbReference type="EMBL" id="RBNI01008354">
    <property type="protein sequence ID" value="RUP44766.1"/>
    <property type="molecule type" value="Genomic_DNA"/>
</dbReference>
<dbReference type="AlphaFoldDB" id="A0A433D1R7"/>
<comment type="caution">
    <text evidence="1">The sequence shown here is derived from an EMBL/GenBank/DDBJ whole genome shotgun (WGS) entry which is preliminary data.</text>
</comment>
<dbReference type="Pfam" id="PF02466">
    <property type="entry name" value="Tim17"/>
    <property type="match status" value="1"/>
</dbReference>
<organism evidence="1 2">
    <name type="scientific">Jimgerdemannia flammicorona</name>
    <dbReference type="NCBI Taxonomy" id="994334"/>
    <lineage>
        <taxon>Eukaryota</taxon>
        <taxon>Fungi</taxon>
        <taxon>Fungi incertae sedis</taxon>
        <taxon>Mucoromycota</taxon>
        <taxon>Mucoromycotina</taxon>
        <taxon>Endogonomycetes</taxon>
        <taxon>Endogonales</taxon>
        <taxon>Endogonaceae</taxon>
        <taxon>Jimgerdemannia</taxon>
    </lineage>
</organism>
<accession>A0A433D1R7</accession>
<evidence type="ECO:0000313" key="2">
    <source>
        <dbReference type="Proteomes" id="UP000268093"/>
    </source>
</evidence>
<dbReference type="OrthoDB" id="5584028at2759"/>